<evidence type="ECO:0000313" key="7">
    <source>
        <dbReference type="Proteomes" id="UP000788993"/>
    </source>
</evidence>
<accession>A0A9P8SZP3</accession>
<feature type="compositionally biased region" description="Basic and acidic residues" evidence="3">
    <location>
        <begin position="40"/>
        <end position="82"/>
    </location>
</feature>
<dbReference type="PANTHER" id="PTHR15565:SF0">
    <property type="entry name" value="PROTEIN AATF"/>
    <property type="match status" value="1"/>
</dbReference>
<gene>
    <name evidence="6" type="ORF">OGATHE_004948</name>
</gene>
<reference evidence="6" key="1">
    <citation type="journal article" date="2021" name="Open Biol.">
        <title>Shared evolutionary footprints suggest mitochondrial oxidative damage underlies multiple complex I losses in fungi.</title>
        <authorList>
            <person name="Schikora-Tamarit M.A."/>
            <person name="Marcet-Houben M."/>
            <person name="Nosek J."/>
            <person name="Gabaldon T."/>
        </authorList>
    </citation>
    <scope>NUCLEOTIDE SEQUENCE</scope>
    <source>
        <strain evidence="6">NCAIM Y.01608</strain>
    </source>
</reference>
<evidence type="ECO:0000259" key="5">
    <source>
        <dbReference type="Pfam" id="PF13339"/>
    </source>
</evidence>
<dbReference type="InterPro" id="IPR025160">
    <property type="entry name" value="AATF"/>
</dbReference>
<feature type="compositionally biased region" description="Polar residues" evidence="3">
    <location>
        <begin position="121"/>
        <end position="131"/>
    </location>
</feature>
<dbReference type="EMBL" id="JAEUBD010001468">
    <property type="protein sequence ID" value="KAH3660616.1"/>
    <property type="molecule type" value="Genomic_DNA"/>
</dbReference>
<dbReference type="InterPro" id="IPR039223">
    <property type="entry name" value="AATF/Bfr2"/>
</dbReference>
<dbReference type="InterPro" id="IPR012617">
    <property type="entry name" value="AATF_C"/>
</dbReference>
<dbReference type="Pfam" id="PF13339">
    <property type="entry name" value="AATF-Che1"/>
    <property type="match status" value="1"/>
</dbReference>
<dbReference type="OrthoDB" id="5783963at2759"/>
<comment type="similarity">
    <text evidence="1">Belongs to the AATF family.</text>
</comment>
<organism evidence="6 7">
    <name type="scientific">Ogataea polymorpha</name>
    <dbReference type="NCBI Taxonomy" id="460523"/>
    <lineage>
        <taxon>Eukaryota</taxon>
        <taxon>Fungi</taxon>
        <taxon>Dikarya</taxon>
        <taxon>Ascomycota</taxon>
        <taxon>Saccharomycotina</taxon>
        <taxon>Pichiomycetes</taxon>
        <taxon>Pichiales</taxon>
        <taxon>Pichiaceae</taxon>
        <taxon>Ogataea</taxon>
    </lineage>
</organism>
<sequence length="455" mass="51773">MARKSRTVAEEIARELSKPVFKDVDIENEPDSSSEGSEDEVPREHYVQNRSRLREVELGENYKGKKVSRGDLYDRDEVRSEGSESEDVESNDSDILADVTDSEIEEDSEESEDDKSDQESGNNDSDASTVADSYKRERISQLLAEEKKQIISRLSATAKSDAIKGYAILSQHRIFDLILDSRIKLQKAIVSANQLPLNTEMYDSLSKKEKKDVEKVQEKVLELLEKTIGVRRKLYAKDKIEPPAGSTKKRSLASLYEETNEFDSVLEPFKKDVLVKWSAKVQAASGSSAIQSGKFQTINQDAYSQVQNNLQDMERLVKRTKLNRRGVTPLGMEKDQEPILFDDDDFYRVLLNDMVDKKISDKAASSAAIVTMSSNRIHKNYDRKATKGRKLKYTVQEPLQQFEVPKRNEWTWNDDQIDEFFASLLGRKIDMGEEAENVEPEEGEAILNSDLKLFG</sequence>
<feature type="compositionally biased region" description="Basic and acidic residues" evidence="3">
    <location>
        <begin position="7"/>
        <end position="25"/>
    </location>
</feature>
<feature type="domain" description="Apoptosis-antagonizing transcription factor C-terminal" evidence="4">
    <location>
        <begin position="347"/>
        <end position="425"/>
    </location>
</feature>
<protein>
    <recommendedName>
        <fullName evidence="2">Protein BFR2</fullName>
    </recommendedName>
</protein>
<dbReference type="GO" id="GO:0000462">
    <property type="term" value="P:maturation of SSU-rRNA from tricistronic rRNA transcript (SSU-rRNA, 5.8S rRNA, LSU-rRNA)"/>
    <property type="evidence" value="ECO:0007669"/>
    <property type="project" value="TreeGrafter"/>
</dbReference>
<feature type="compositionally biased region" description="Acidic residues" evidence="3">
    <location>
        <begin position="100"/>
        <end position="116"/>
    </location>
</feature>
<dbReference type="GO" id="GO:0005730">
    <property type="term" value="C:nucleolus"/>
    <property type="evidence" value="ECO:0007669"/>
    <property type="project" value="TreeGrafter"/>
</dbReference>
<evidence type="ECO:0000259" key="4">
    <source>
        <dbReference type="Pfam" id="PF08164"/>
    </source>
</evidence>
<comment type="caution">
    <text evidence="6">The sequence shown here is derived from an EMBL/GenBank/DDBJ whole genome shotgun (WGS) entry which is preliminary data.</text>
</comment>
<reference evidence="6" key="2">
    <citation type="submission" date="2021-01" db="EMBL/GenBank/DDBJ databases">
        <authorList>
            <person name="Schikora-Tamarit M.A."/>
        </authorList>
    </citation>
    <scope>NUCLEOTIDE SEQUENCE</scope>
    <source>
        <strain evidence="6">NCAIM Y.01608</strain>
    </source>
</reference>
<dbReference type="Pfam" id="PF08164">
    <property type="entry name" value="TRAUB"/>
    <property type="match status" value="1"/>
</dbReference>
<evidence type="ECO:0000256" key="3">
    <source>
        <dbReference type="SAM" id="MobiDB-lite"/>
    </source>
</evidence>
<feature type="domain" description="AATF leucine zipper-containing" evidence="5">
    <location>
        <begin position="161"/>
        <end position="280"/>
    </location>
</feature>
<keyword evidence="7" id="KW-1185">Reference proteome</keyword>
<dbReference type="PANTHER" id="PTHR15565">
    <property type="entry name" value="AATF PROTEIN APOPTOSIS ANTAGONIZING TRANSCRIPTION FACTOR"/>
    <property type="match status" value="1"/>
</dbReference>
<feature type="compositionally biased region" description="Acidic residues" evidence="3">
    <location>
        <begin position="83"/>
        <end position="92"/>
    </location>
</feature>
<feature type="compositionally biased region" description="Acidic residues" evidence="3">
    <location>
        <begin position="26"/>
        <end position="39"/>
    </location>
</feature>
<dbReference type="AlphaFoldDB" id="A0A9P8SZP3"/>
<evidence type="ECO:0000256" key="2">
    <source>
        <dbReference type="ARBA" id="ARBA00013850"/>
    </source>
</evidence>
<name>A0A9P8SZP3_9ASCO</name>
<evidence type="ECO:0000313" key="6">
    <source>
        <dbReference type="EMBL" id="KAH3660616.1"/>
    </source>
</evidence>
<evidence type="ECO:0000256" key="1">
    <source>
        <dbReference type="ARBA" id="ARBA00008966"/>
    </source>
</evidence>
<dbReference type="Proteomes" id="UP000788993">
    <property type="component" value="Unassembled WGS sequence"/>
</dbReference>
<feature type="region of interest" description="Disordered" evidence="3">
    <location>
        <begin position="1"/>
        <end position="133"/>
    </location>
</feature>
<proteinExistence type="inferred from homology"/>